<dbReference type="Proteomes" id="UP001279734">
    <property type="component" value="Unassembled WGS sequence"/>
</dbReference>
<feature type="coiled-coil region" evidence="4">
    <location>
        <begin position="181"/>
        <end position="208"/>
    </location>
</feature>
<dbReference type="GO" id="GO:0101005">
    <property type="term" value="F:deubiquitinase activity"/>
    <property type="evidence" value="ECO:0007669"/>
    <property type="project" value="TreeGrafter"/>
</dbReference>
<evidence type="ECO:0000313" key="6">
    <source>
        <dbReference type="EMBL" id="GMH02747.1"/>
    </source>
</evidence>
<dbReference type="Gene3D" id="3.90.1720.30">
    <property type="entry name" value="PPPDE domains"/>
    <property type="match status" value="1"/>
</dbReference>
<sequence length="248" mass="28303">MIGATRNGWDCIPPHFRGKTVARFCIFPKVKSTESSPGFAPVYLNVYDLTPINGYVYWAGLGIFHTGIEVHGVEYAFGAHDYPTTGVFEVEPRQCPNFKFRKSIFMGATCLDSLEVREFMERQSANYKGDAYHLIVRNCNHFCDDICYKLTGKRIPKWVNRLARIGSVCNCVLPETLKTSKVRHNQDRQIYENEKKRLRSTLNTLNCLSSFSASQREVSISSVSLHSHYQGCLSPWEQARTKPGFLEE</sequence>
<dbReference type="PROSITE" id="PS51858">
    <property type="entry name" value="PPPDE"/>
    <property type="match status" value="1"/>
</dbReference>
<comment type="caution">
    <text evidence="6">The sequence shown here is derived from an EMBL/GenBank/DDBJ whole genome shotgun (WGS) entry which is preliminary data.</text>
</comment>
<feature type="domain" description="PPPDE" evidence="5">
    <location>
        <begin position="40"/>
        <end position="177"/>
    </location>
</feature>
<keyword evidence="4" id="KW-0175">Coiled coil</keyword>
<evidence type="ECO:0000256" key="3">
    <source>
        <dbReference type="ARBA" id="ARBA00022801"/>
    </source>
</evidence>
<keyword evidence="3" id="KW-0378">Hydrolase</keyword>
<dbReference type="Pfam" id="PF05903">
    <property type="entry name" value="Peptidase_C97"/>
    <property type="match status" value="1"/>
</dbReference>
<dbReference type="GO" id="GO:0016579">
    <property type="term" value="P:protein deubiquitination"/>
    <property type="evidence" value="ECO:0007669"/>
    <property type="project" value="TreeGrafter"/>
</dbReference>
<dbReference type="SMART" id="SM01179">
    <property type="entry name" value="DUF862"/>
    <property type="match status" value="1"/>
</dbReference>
<keyword evidence="2" id="KW-0645">Protease</keyword>
<proteinExistence type="inferred from homology"/>
<dbReference type="PANTHER" id="PTHR12378:SF83">
    <property type="entry name" value="PPPDE DOMAIN-CONTAINING PROTEIN"/>
    <property type="match status" value="1"/>
</dbReference>
<gene>
    <name evidence="6" type="ORF">Nepgr_004586</name>
</gene>
<protein>
    <recommendedName>
        <fullName evidence="5">PPPDE domain-containing protein</fullName>
    </recommendedName>
</protein>
<keyword evidence="7" id="KW-1185">Reference proteome</keyword>
<evidence type="ECO:0000256" key="4">
    <source>
        <dbReference type="SAM" id="Coils"/>
    </source>
</evidence>
<dbReference type="AlphaFoldDB" id="A0AAD3S1L5"/>
<evidence type="ECO:0000313" key="7">
    <source>
        <dbReference type="Proteomes" id="UP001279734"/>
    </source>
</evidence>
<evidence type="ECO:0000256" key="2">
    <source>
        <dbReference type="ARBA" id="ARBA00022670"/>
    </source>
</evidence>
<dbReference type="InterPro" id="IPR008580">
    <property type="entry name" value="PPPDE_dom"/>
</dbReference>
<organism evidence="6 7">
    <name type="scientific">Nepenthes gracilis</name>
    <name type="common">Slender pitcher plant</name>
    <dbReference type="NCBI Taxonomy" id="150966"/>
    <lineage>
        <taxon>Eukaryota</taxon>
        <taxon>Viridiplantae</taxon>
        <taxon>Streptophyta</taxon>
        <taxon>Embryophyta</taxon>
        <taxon>Tracheophyta</taxon>
        <taxon>Spermatophyta</taxon>
        <taxon>Magnoliopsida</taxon>
        <taxon>eudicotyledons</taxon>
        <taxon>Gunneridae</taxon>
        <taxon>Pentapetalae</taxon>
        <taxon>Caryophyllales</taxon>
        <taxon>Nepenthaceae</taxon>
        <taxon>Nepenthes</taxon>
    </lineage>
</organism>
<dbReference type="EMBL" id="BSYO01000004">
    <property type="protein sequence ID" value="GMH02747.1"/>
    <property type="molecule type" value="Genomic_DNA"/>
</dbReference>
<accession>A0AAD3S1L5</accession>
<evidence type="ECO:0000256" key="1">
    <source>
        <dbReference type="ARBA" id="ARBA00008140"/>
    </source>
</evidence>
<dbReference type="GO" id="GO:0006508">
    <property type="term" value="P:proteolysis"/>
    <property type="evidence" value="ECO:0007669"/>
    <property type="project" value="UniProtKB-KW"/>
</dbReference>
<reference evidence="6" key="1">
    <citation type="submission" date="2023-05" db="EMBL/GenBank/DDBJ databases">
        <title>Nepenthes gracilis genome sequencing.</title>
        <authorList>
            <person name="Fukushima K."/>
        </authorList>
    </citation>
    <scope>NUCLEOTIDE SEQUENCE</scope>
    <source>
        <strain evidence="6">SING2019-196</strain>
    </source>
</reference>
<dbReference type="PANTHER" id="PTHR12378">
    <property type="entry name" value="DESUMOYLATING ISOPEPTIDASE"/>
    <property type="match status" value="1"/>
</dbReference>
<comment type="similarity">
    <text evidence="1">Belongs to the DeSI family.</text>
</comment>
<name>A0AAD3S1L5_NEPGR</name>
<evidence type="ECO:0000259" key="5">
    <source>
        <dbReference type="PROSITE" id="PS51858"/>
    </source>
</evidence>
<dbReference type="InterPro" id="IPR042266">
    <property type="entry name" value="PPPDE_sf"/>
</dbReference>